<organism evidence="8 9">
    <name type="scientific">Gongylonema pulchrum</name>
    <dbReference type="NCBI Taxonomy" id="637853"/>
    <lineage>
        <taxon>Eukaryota</taxon>
        <taxon>Metazoa</taxon>
        <taxon>Ecdysozoa</taxon>
        <taxon>Nematoda</taxon>
        <taxon>Chromadorea</taxon>
        <taxon>Rhabditida</taxon>
        <taxon>Spirurina</taxon>
        <taxon>Spiruromorpha</taxon>
        <taxon>Spiruroidea</taxon>
        <taxon>Gongylonematidae</taxon>
        <taxon>Gongylonema</taxon>
    </lineage>
</organism>
<dbReference type="Proteomes" id="UP000271098">
    <property type="component" value="Unassembled WGS sequence"/>
</dbReference>
<dbReference type="PANTHER" id="PTHR24058:SF28">
    <property type="entry name" value="SERINE_THREONINE-PROTEIN KINASE MINIBRAIN"/>
    <property type="match status" value="1"/>
</dbReference>
<evidence type="ECO:0000256" key="6">
    <source>
        <dbReference type="PROSITE-ProRule" id="PRU10141"/>
    </source>
</evidence>
<proteinExistence type="predicted"/>
<evidence type="ECO:0000256" key="3">
    <source>
        <dbReference type="ARBA" id="ARBA00022741"/>
    </source>
</evidence>
<gene>
    <name evidence="8" type="ORF">GPUH_LOCUS7887</name>
</gene>
<dbReference type="OrthoDB" id="9332038at2759"/>
<dbReference type="SMART" id="SM00220">
    <property type="entry name" value="S_TKc"/>
    <property type="match status" value="1"/>
</dbReference>
<dbReference type="Gene3D" id="1.10.510.10">
    <property type="entry name" value="Transferase(Phosphotransferase) domain 1"/>
    <property type="match status" value="1"/>
</dbReference>
<dbReference type="InterPro" id="IPR017441">
    <property type="entry name" value="Protein_kinase_ATP_BS"/>
</dbReference>
<evidence type="ECO:0000313" key="9">
    <source>
        <dbReference type="Proteomes" id="UP000271098"/>
    </source>
</evidence>
<dbReference type="SUPFAM" id="SSF56112">
    <property type="entry name" value="Protein kinase-like (PK-like)"/>
    <property type="match status" value="1"/>
</dbReference>
<evidence type="ECO:0000256" key="1">
    <source>
        <dbReference type="ARBA" id="ARBA00022527"/>
    </source>
</evidence>
<dbReference type="InterPro" id="IPR011009">
    <property type="entry name" value="Kinase-like_dom_sf"/>
</dbReference>
<keyword evidence="3 6" id="KW-0547">Nucleotide-binding</keyword>
<dbReference type="EMBL" id="UYRT01021520">
    <property type="protein sequence ID" value="VDK60011.1"/>
    <property type="molecule type" value="Genomic_DNA"/>
</dbReference>
<evidence type="ECO:0000313" key="8">
    <source>
        <dbReference type="EMBL" id="VDK60011.1"/>
    </source>
</evidence>
<accession>A0A3P6T477</accession>
<dbReference type="PANTHER" id="PTHR24058">
    <property type="entry name" value="DUAL SPECIFICITY PROTEIN KINASE"/>
    <property type="match status" value="1"/>
</dbReference>
<feature type="binding site" evidence="6">
    <location>
        <position position="54"/>
    </location>
    <ligand>
        <name>ATP</name>
        <dbReference type="ChEBI" id="CHEBI:30616"/>
    </ligand>
</feature>
<sequence length="158" mass="18467">MFHIFEAKATVSGGFWLTGAFLCRYQIERHLGKGSFGQVAKAYDTVEQQDVAIKIIKNKKPFHDQAQIEIRLLEMMNSQESESKHYVVKLKSHFIWRNHLCLVFELLSYNLYDLLRNTDFHGVSLNLTRKFGQQVCFCFYFLSGRSDFCVRLYPPSVV</sequence>
<evidence type="ECO:0000259" key="7">
    <source>
        <dbReference type="PROSITE" id="PS50011"/>
    </source>
</evidence>
<evidence type="ECO:0000256" key="5">
    <source>
        <dbReference type="ARBA" id="ARBA00022840"/>
    </source>
</evidence>
<keyword evidence="2" id="KW-0808">Transferase</keyword>
<dbReference type="PROSITE" id="PS00107">
    <property type="entry name" value="PROTEIN_KINASE_ATP"/>
    <property type="match status" value="1"/>
</dbReference>
<name>A0A3P6T477_9BILA</name>
<dbReference type="GO" id="GO:0005524">
    <property type="term" value="F:ATP binding"/>
    <property type="evidence" value="ECO:0007669"/>
    <property type="project" value="UniProtKB-UniRule"/>
</dbReference>
<keyword evidence="5 6" id="KW-0067">ATP-binding</keyword>
<keyword evidence="4" id="KW-0418">Kinase</keyword>
<evidence type="ECO:0000256" key="2">
    <source>
        <dbReference type="ARBA" id="ARBA00022679"/>
    </source>
</evidence>
<keyword evidence="1" id="KW-0723">Serine/threonine-protein kinase</keyword>
<feature type="domain" description="Protein kinase" evidence="7">
    <location>
        <begin position="25"/>
        <end position="158"/>
    </location>
</feature>
<dbReference type="AlphaFoldDB" id="A0A3P6T477"/>
<evidence type="ECO:0000256" key="4">
    <source>
        <dbReference type="ARBA" id="ARBA00022777"/>
    </source>
</evidence>
<reference evidence="8 9" key="1">
    <citation type="submission" date="2018-11" db="EMBL/GenBank/DDBJ databases">
        <authorList>
            <consortium name="Pathogen Informatics"/>
        </authorList>
    </citation>
    <scope>NUCLEOTIDE SEQUENCE [LARGE SCALE GENOMIC DNA]</scope>
</reference>
<keyword evidence="9" id="KW-1185">Reference proteome</keyword>
<dbReference type="GO" id="GO:0004674">
    <property type="term" value="F:protein serine/threonine kinase activity"/>
    <property type="evidence" value="ECO:0007669"/>
    <property type="project" value="UniProtKB-KW"/>
</dbReference>
<dbReference type="PROSITE" id="PS50011">
    <property type="entry name" value="PROTEIN_KINASE_DOM"/>
    <property type="match status" value="1"/>
</dbReference>
<protein>
    <recommendedName>
        <fullName evidence="7">Protein kinase domain-containing protein</fullName>
    </recommendedName>
</protein>
<dbReference type="InterPro" id="IPR000719">
    <property type="entry name" value="Prot_kinase_dom"/>
</dbReference>
<dbReference type="Pfam" id="PF00069">
    <property type="entry name" value="Pkinase"/>
    <property type="match status" value="1"/>
</dbReference>
<dbReference type="InterPro" id="IPR050494">
    <property type="entry name" value="Ser_Thr_dual-spec_kinase"/>
</dbReference>